<gene>
    <name evidence="1" type="ORF">OKA104_LOCUS6339</name>
</gene>
<evidence type="ECO:0000313" key="1">
    <source>
        <dbReference type="EMBL" id="CAF3595518.1"/>
    </source>
</evidence>
<reference evidence="1" key="1">
    <citation type="submission" date="2021-02" db="EMBL/GenBank/DDBJ databases">
        <authorList>
            <person name="Nowell W R."/>
        </authorList>
    </citation>
    <scope>NUCLEOTIDE SEQUENCE</scope>
</reference>
<accession>A0A818MVL9</accession>
<name>A0A818MVL9_9BILA</name>
<dbReference type="EMBL" id="CAJOAY010000232">
    <property type="protein sequence ID" value="CAF3595518.1"/>
    <property type="molecule type" value="Genomic_DNA"/>
</dbReference>
<comment type="caution">
    <text evidence="1">The sequence shown here is derived from an EMBL/GenBank/DDBJ whole genome shotgun (WGS) entry which is preliminary data.</text>
</comment>
<sequence length="147" mass="16343">MTSASVKNELVFSYENINCSSIFYDWISFQTQTQTPGNGIDFLIYILTELRNYIEEYNLISTDHIRDTLTILYRNINSLAFDSPHPHSHPAGSLVNPKLLDVAKKTGSSLHTLVSDVESLGSLKVGDTLRTGSGVYRLDATGFVRIA</sequence>
<dbReference type="Proteomes" id="UP000663881">
    <property type="component" value="Unassembled WGS sequence"/>
</dbReference>
<protein>
    <submittedName>
        <fullName evidence="1">Uncharacterized protein</fullName>
    </submittedName>
</protein>
<organism evidence="1 2">
    <name type="scientific">Adineta steineri</name>
    <dbReference type="NCBI Taxonomy" id="433720"/>
    <lineage>
        <taxon>Eukaryota</taxon>
        <taxon>Metazoa</taxon>
        <taxon>Spiralia</taxon>
        <taxon>Gnathifera</taxon>
        <taxon>Rotifera</taxon>
        <taxon>Eurotatoria</taxon>
        <taxon>Bdelloidea</taxon>
        <taxon>Adinetida</taxon>
        <taxon>Adinetidae</taxon>
        <taxon>Adineta</taxon>
    </lineage>
</organism>
<evidence type="ECO:0000313" key="2">
    <source>
        <dbReference type="Proteomes" id="UP000663881"/>
    </source>
</evidence>
<proteinExistence type="predicted"/>
<dbReference type="AlphaFoldDB" id="A0A818MVL9"/>